<dbReference type="AlphaFoldDB" id="A0A5K7Z6R5"/>
<reference evidence="2 3" key="1">
    <citation type="submission" date="2019-11" db="EMBL/GenBank/DDBJ databases">
        <title>Comparative genomics of hydrocarbon-degrading Desulfosarcina strains.</title>
        <authorList>
            <person name="Watanabe M."/>
            <person name="Kojima H."/>
            <person name="Fukui M."/>
        </authorList>
    </citation>
    <scope>NUCLEOTIDE SEQUENCE [LARGE SCALE GENOMIC DNA]</scope>
    <source>
        <strain evidence="2 3">PP31</strain>
    </source>
</reference>
<proteinExistence type="predicted"/>
<keyword evidence="3" id="KW-1185">Reference proteome</keyword>
<evidence type="ECO:0000256" key="1">
    <source>
        <dbReference type="SAM" id="SignalP"/>
    </source>
</evidence>
<evidence type="ECO:0000313" key="3">
    <source>
        <dbReference type="Proteomes" id="UP000427769"/>
    </source>
</evidence>
<evidence type="ECO:0000313" key="2">
    <source>
        <dbReference type="EMBL" id="BBO77496.1"/>
    </source>
</evidence>
<gene>
    <name evidence="2" type="ORF">DSCW_49130</name>
</gene>
<dbReference type="Proteomes" id="UP000427769">
    <property type="component" value="Chromosome"/>
</dbReference>
<organism evidence="2 3">
    <name type="scientific">Desulfosarcina widdelii</name>
    <dbReference type="NCBI Taxonomy" id="947919"/>
    <lineage>
        <taxon>Bacteria</taxon>
        <taxon>Pseudomonadati</taxon>
        <taxon>Thermodesulfobacteriota</taxon>
        <taxon>Desulfobacteria</taxon>
        <taxon>Desulfobacterales</taxon>
        <taxon>Desulfosarcinaceae</taxon>
        <taxon>Desulfosarcina</taxon>
    </lineage>
</organism>
<name>A0A5K7Z6R5_9BACT</name>
<accession>A0A5K7Z6R5</accession>
<dbReference type="KEGG" id="dwd:DSCW_49130"/>
<dbReference type="EMBL" id="AP021875">
    <property type="protein sequence ID" value="BBO77496.1"/>
    <property type="molecule type" value="Genomic_DNA"/>
</dbReference>
<sequence>MVTMVLLILAVMCPKNAFPFCFERAGQTYGIPPQLIEAIACYRSGKPLTALSDPVKKDVIRYIERLKVYFDSF</sequence>
<evidence type="ECO:0008006" key="4">
    <source>
        <dbReference type="Google" id="ProtNLM"/>
    </source>
</evidence>
<keyword evidence="1" id="KW-0732">Signal</keyword>
<feature type="chain" id="PRO_5024356629" description="Transglycosylase SLT domain-containing protein" evidence="1">
    <location>
        <begin position="18"/>
        <end position="73"/>
    </location>
</feature>
<protein>
    <recommendedName>
        <fullName evidence="4">Transglycosylase SLT domain-containing protein</fullName>
    </recommendedName>
</protein>
<feature type="signal peptide" evidence="1">
    <location>
        <begin position="1"/>
        <end position="17"/>
    </location>
</feature>